<dbReference type="OrthoDB" id="8478127at2"/>
<dbReference type="InterPro" id="IPR042177">
    <property type="entry name" value="Cell/Rod_1"/>
</dbReference>
<dbReference type="EMBL" id="AP018827">
    <property type="protein sequence ID" value="BBF79752.1"/>
    <property type="molecule type" value="Genomic_DNA"/>
</dbReference>
<evidence type="ECO:0000256" key="3">
    <source>
        <dbReference type="ARBA" id="ARBA00022960"/>
    </source>
</evidence>
<dbReference type="PANTHER" id="PTHR34138">
    <property type="entry name" value="CELL SHAPE-DETERMINING PROTEIN MREC"/>
    <property type="match status" value="1"/>
</dbReference>
<feature type="region of interest" description="Disordered" evidence="6">
    <location>
        <begin position="326"/>
        <end position="377"/>
    </location>
</feature>
<reference evidence="10" key="1">
    <citation type="journal article" date="2017" name="Biotechnol. Biofuels">
        <title>Evaluation of environmental bacterial communities as a factor affecting the growth of duckweed Lemna minor.</title>
        <authorList>
            <person name="Ishizawa H."/>
            <person name="Kuroda M."/>
            <person name="Morikawa M."/>
            <person name="Ike M."/>
        </authorList>
    </citation>
    <scope>NUCLEOTIDE SEQUENCE [LARGE SCALE GENOMIC DNA]</scope>
    <source>
        <strain evidence="10">M6</strain>
    </source>
</reference>
<protein>
    <recommendedName>
        <fullName evidence="2">Cell shape-determining protein MreC</fullName>
    </recommendedName>
    <alternativeName>
        <fullName evidence="4">Cell shape protein MreC</fullName>
    </alternativeName>
</protein>
<dbReference type="Gene3D" id="2.40.10.340">
    <property type="entry name" value="Rod shape-determining protein MreC, domain 1"/>
    <property type="match status" value="1"/>
</dbReference>
<evidence type="ECO:0000313" key="10">
    <source>
        <dbReference type="Proteomes" id="UP000278756"/>
    </source>
</evidence>
<feature type="transmembrane region" description="Helical" evidence="7">
    <location>
        <begin position="16"/>
        <end position="36"/>
    </location>
</feature>
<dbReference type="GO" id="GO:0008360">
    <property type="term" value="P:regulation of cell shape"/>
    <property type="evidence" value="ECO:0007669"/>
    <property type="project" value="UniProtKB-KW"/>
</dbReference>
<organism evidence="9 10">
    <name type="scientific">Asticcacaulis excentricus</name>
    <dbReference type="NCBI Taxonomy" id="78587"/>
    <lineage>
        <taxon>Bacteria</taxon>
        <taxon>Pseudomonadati</taxon>
        <taxon>Pseudomonadota</taxon>
        <taxon>Alphaproteobacteria</taxon>
        <taxon>Caulobacterales</taxon>
        <taxon>Caulobacteraceae</taxon>
        <taxon>Asticcacaulis</taxon>
    </lineage>
</organism>
<evidence type="ECO:0000256" key="1">
    <source>
        <dbReference type="ARBA" id="ARBA00009369"/>
    </source>
</evidence>
<feature type="compositionally biased region" description="Low complexity" evidence="6">
    <location>
        <begin position="365"/>
        <end position="377"/>
    </location>
</feature>
<proteinExistence type="inferred from homology"/>
<evidence type="ECO:0000259" key="8">
    <source>
        <dbReference type="Pfam" id="PF04085"/>
    </source>
</evidence>
<gene>
    <name evidence="9" type="ORF">EM6_0323</name>
</gene>
<evidence type="ECO:0000256" key="7">
    <source>
        <dbReference type="SAM" id="Phobius"/>
    </source>
</evidence>
<keyword evidence="5" id="KW-0175">Coiled coil</keyword>
<dbReference type="Gene3D" id="2.40.10.350">
    <property type="entry name" value="Rod shape-determining protein MreC, domain 2"/>
    <property type="match status" value="1"/>
</dbReference>
<keyword evidence="7" id="KW-0472">Membrane</keyword>
<keyword evidence="7" id="KW-1133">Transmembrane helix</keyword>
<accession>A0A3G9FXB4</accession>
<dbReference type="InterPro" id="IPR055342">
    <property type="entry name" value="MreC_beta-barrel_core"/>
</dbReference>
<dbReference type="Pfam" id="PF04085">
    <property type="entry name" value="MreC"/>
    <property type="match status" value="1"/>
</dbReference>
<feature type="coiled-coil region" evidence="5">
    <location>
        <begin position="89"/>
        <end position="119"/>
    </location>
</feature>
<feature type="region of interest" description="Disordered" evidence="6">
    <location>
        <begin position="294"/>
        <end position="313"/>
    </location>
</feature>
<evidence type="ECO:0000256" key="2">
    <source>
        <dbReference type="ARBA" id="ARBA00013855"/>
    </source>
</evidence>
<sequence>MRYGDNQPFEHLKLPITWGVMILVAAICVVAALLFLGDRRGGLDAAAYGNRAGFDRAAAKSNNLLSSPAHFVSDRTNGIEDYFFAVSENRVLKQKIVELERYRDEYRKARELNRRYEVLLNLRTEPEVESVSARSVSVSRGPFNNNRLIDAGSSRGLAFGNPVINEHGLVGRVVGVSPDVSRVLMVTDVVSRVPVMVARTDARAMMVGDGGGFPRLEFVRGGPDVLKKGDQILTSGDGGIFPRGLPVGEARRGVDGVWRVDLYTNRGPVDLVKVMKFKDFSQLPRAEEVLRTPLVTDVLPPPPPTAAATTHSASASSATVSASGAAVSSAASSANPVSVARPRPTPVSSPAAQTPRPQPVPAPEAPASASSASVSGG</sequence>
<evidence type="ECO:0000256" key="5">
    <source>
        <dbReference type="SAM" id="Coils"/>
    </source>
</evidence>
<dbReference type="PANTHER" id="PTHR34138:SF1">
    <property type="entry name" value="CELL SHAPE-DETERMINING PROTEIN MREC"/>
    <property type="match status" value="1"/>
</dbReference>
<feature type="domain" description="Rod shape-determining protein MreC beta-barrel core" evidence="8">
    <location>
        <begin position="137"/>
        <end position="252"/>
    </location>
</feature>
<reference evidence="10" key="2">
    <citation type="journal article" date="2017" name="Plant Physiol. Biochem.">
        <title>Differential oxidative and antioxidative response of duckweed Lemna minor toward plant growth promoting/inhibiting bacteria.</title>
        <authorList>
            <person name="Ishizawa H."/>
            <person name="Kuroda M."/>
            <person name="Morikawa M."/>
            <person name="Ike M."/>
        </authorList>
    </citation>
    <scope>NUCLEOTIDE SEQUENCE [LARGE SCALE GENOMIC DNA]</scope>
    <source>
        <strain evidence="10">M6</strain>
    </source>
</reference>
<dbReference type="GO" id="GO:0005886">
    <property type="term" value="C:plasma membrane"/>
    <property type="evidence" value="ECO:0007669"/>
    <property type="project" value="TreeGrafter"/>
</dbReference>
<evidence type="ECO:0000256" key="6">
    <source>
        <dbReference type="SAM" id="MobiDB-lite"/>
    </source>
</evidence>
<dbReference type="Proteomes" id="UP000278756">
    <property type="component" value="Chromosome 1"/>
</dbReference>
<comment type="similarity">
    <text evidence="1">Belongs to the MreC family.</text>
</comment>
<name>A0A3G9FXB4_9CAUL</name>
<keyword evidence="7" id="KW-0812">Transmembrane</keyword>
<dbReference type="AlphaFoldDB" id="A0A3G9FXB4"/>
<dbReference type="InterPro" id="IPR042175">
    <property type="entry name" value="Cell/Rod_MreC_2"/>
</dbReference>
<keyword evidence="3" id="KW-0133">Cell shape</keyword>
<evidence type="ECO:0000256" key="4">
    <source>
        <dbReference type="ARBA" id="ARBA00032089"/>
    </source>
</evidence>
<evidence type="ECO:0000313" key="9">
    <source>
        <dbReference type="EMBL" id="BBF79752.1"/>
    </source>
</evidence>
<dbReference type="InterPro" id="IPR007221">
    <property type="entry name" value="MreC"/>
</dbReference>
<feature type="compositionally biased region" description="Low complexity" evidence="6">
    <location>
        <begin position="326"/>
        <end position="340"/>
    </location>
</feature>